<dbReference type="InParanoid" id="F5YBQ4"/>
<gene>
    <name evidence="7" type="ordered locus">TREAZ_2967</name>
</gene>
<dbReference type="InterPro" id="IPR051913">
    <property type="entry name" value="GH2_Domain-Containing"/>
</dbReference>
<dbReference type="InterPro" id="IPR006104">
    <property type="entry name" value="Glyco_hydro_2_N"/>
</dbReference>
<feature type="domain" description="Glycosyl hydrolases family 2 sugar binding" evidence="6">
    <location>
        <begin position="21"/>
        <end position="141"/>
    </location>
</feature>
<accession>F5YBQ4</accession>
<dbReference type="InterPro" id="IPR013783">
    <property type="entry name" value="Ig-like_fold"/>
</dbReference>
<feature type="domain" description="Glycoside hydrolase family 2 immunoglobulin-like beta-sandwich" evidence="4">
    <location>
        <begin position="184"/>
        <end position="288"/>
    </location>
</feature>
<dbReference type="STRING" id="545695.TREAZ_2967"/>
<dbReference type="HOGENOM" id="CLU_009935_2_1_12"/>
<dbReference type="RefSeq" id="WP_015712582.1">
    <property type="nucleotide sequence ID" value="NC_015577.1"/>
</dbReference>
<evidence type="ECO:0000259" key="5">
    <source>
        <dbReference type="Pfam" id="PF02836"/>
    </source>
</evidence>
<evidence type="ECO:0000313" key="7">
    <source>
        <dbReference type="EMBL" id="AEF82541.1"/>
    </source>
</evidence>
<reference evidence="8" key="1">
    <citation type="submission" date="2009-12" db="EMBL/GenBank/DDBJ databases">
        <title>Complete sequence of Treponema azotonutricium strain ZAS-9.</title>
        <authorList>
            <person name="Tetu S.G."/>
            <person name="Matson E."/>
            <person name="Ren Q."/>
            <person name="Seshadri R."/>
            <person name="Elbourne L."/>
            <person name="Hassan K.A."/>
            <person name="Durkin A."/>
            <person name="Radune D."/>
            <person name="Mohamoud Y."/>
            <person name="Shay R."/>
            <person name="Jin S."/>
            <person name="Zhang X."/>
            <person name="Lucey K."/>
            <person name="Ballor N.R."/>
            <person name="Ottesen E."/>
            <person name="Rosenthal R."/>
            <person name="Allen A."/>
            <person name="Leadbetter J.R."/>
            <person name="Paulsen I.T."/>
        </authorList>
    </citation>
    <scope>NUCLEOTIDE SEQUENCE [LARGE SCALE GENOMIC DNA]</scope>
    <source>
        <strain evidence="8">ATCC BAA-888 / DSM 13862 / ZAS-9</strain>
    </source>
</reference>
<keyword evidence="8" id="KW-1185">Reference proteome</keyword>
<dbReference type="SUPFAM" id="SSF51445">
    <property type="entry name" value="(Trans)glycosidases"/>
    <property type="match status" value="1"/>
</dbReference>
<dbReference type="InterPro" id="IPR006102">
    <property type="entry name" value="Ig-like_GH2"/>
</dbReference>
<dbReference type="GO" id="GO:0005975">
    <property type="term" value="P:carbohydrate metabolic process"/>
    <property type="evidence" value="ECO:0007669"/>
    <property type="project" value="InterPro"/>
</dbReference>
<protein>
    <submittedName>
        <fullName evidence="7">Beta-galactosidase</fullName>
    </submittedName>
</protein>
<dbReference type="PANTHER" id="PTHR42732:SF3">
    <property type="entry name" value="HYDROLASE"/>
    <property type="match status" value="1"/>
</dbReference>
<evidence type="ECO:0000259" key="4">
    <source>
        <dbReference type="Pfam" id="PF00703"/>
    </source>
</evidence>
<evidence type="ECO:0000259" key="6">
    <source>
        <dbReference type="Pfam" id="PF02837"/>
    </source>
</evidence>
<dbReference type="eggNOG" id="COG3250">
    <property type="taxonomic scope" value="Bacteria"/>
</dbReference>
<dbReference type="OrthoDB" id="9801077at2"/>
<feature type="domain" description="Glycoside hydrolase family 2 catalytic" evidence="5">
    <location>
        <begin position="324"/>
        <end position="583"/>
    </location>
</feature>
<keyword evidence="3" id="KW-0326">Glycosidase</keyword>
<dbReference type="Pfam" id="PF02837">
    <property type="entry name" value="Glyco_hydro_2_N"/>
    <property type="match status" value="1"/>
</dbReference>
<sequence>MQCYQPNYPRPQFVRDSNSWENLNGPWDFAFDDKNEGTAAGWFSAFPSGKKITVPFTYETSAGGIGDEAPHNTVWYRKALTIEKAKLGDKRIVLHFEGCDYIASVWVNGGFAGGHKGGYARFSLDITNLSKNGENIITVKAEDSFSLFQPRGKQRWRNENFGCWYVQTTGIWKTVWLEYVSDDHIASVKMTPVLSSGKIEIEAEVRASVSEAYELEASISFKGIPVTSVTVPVTKDRLCFNADLVSTSLTEWGIRTWGPGHPDLYDISFKLLKNGKAIDEALSYFGMREIRIDGPNVLLNGSPLYQRLILDQGYWKESHLTPPSEEALIADIDKVMAAGYNGVRKHQKIEDEKFLYWADVKGLLVWSEMAATYEFGDEAVTNFTREWMEIVRQNYNHPSIITWTPFNESWGVPQIKTDITQQRFTEAIYYLTKSYDPYRPVICNDGWEHTISDIITLHDYEEKGEDFLDRYGDKLDDIFDNMIYHNKFKSAFAGNYKYKGQPVILSEFGGIAFNNGESGWGYGNKVKSKDDYIKRFDSITTAIKEIDYICGFCYTQVTDVQQEINGIMDMDRNFKVEPEILKEINERQTGSIHRIVKDTR</sequence>
<proteinExistence type="inferred from homology"/>
<name>F5YBQ4_LEAAZ</name>
<dbReference type="Pfam" id="PF02836">
    <property type="entry name" value="Glyco_hydro_2_C"/>
    <property type="match status" value="1"/>
</dbReference>
<dbReference type="Proteomes" id="UP000009222">
    <property type="component" value="Chromosome"/>
</dbReference>
<dbReference type="EMBL" id="CP001841">
    <property type="protein sequence ID" value="AEF82541.1"/>
    <property type="molecule type" value="Genomic_DNA"/>
</dbReference>
<dbReference type="Gene3D" id="2.60.40.10">
    <property type="entry name" value="Immunoglobulins"/>
    <property type="match status" value="1"/>
</dbReference>
<evidence type="ECO:0000313" key="8">
    <source>
        <dbReference type="Proteomes" id="UP000009222"/>
    </source>
</evidence>
<dbReference type="InterPro" id="IPR008979">
    <property type="entry name" value="Galactose-bd-like_sf"/>
</dbReference>
<dbReference type="AlphaFoldDB" id="F5YBQ4"/>
<dbReference type="InterPro" id="IPR036156">
    <property type="entry name" value="Beta-gal/glucu_dom_sf"/>
</dbReference>
<evidence type="ECO:0000256" key="2">
    <source>
        <dbReference type="ARBA" id="ARBA00022801"/>
    </source>
</evidence>
<dbReference type="Pfam" id="PF00703">
    <property type="entry name" value="Glyco_hydro_2"/>
    <property type="match status" value="1"/>
</dbReference>
<dbReference type="KEGG" id="taz:TREAZ_2967"/>
<dbReference type="SUPFAM" id="SSF49303">
    <property type="entry name" value="beta-Galactosidase/glucuronidase domain"/>
    <property type="match status" value="1"/>
</dbReference>
<dbReference type="InterPro" id="IPR006103">
    <property type="entry name" value="Glyco_hydro_2_cat"/>
</dbReference>
<keyword evidence="2" id="KW-0378">Hydrolase</keyword>
<dbReference type="Gene3D" id="3.20.20.80">
    <property type="entry name" value="Glycosidases"/>
    <property type="match status" value="1"/>
</dbReference>
<dbReference type="SUPFAM" id="SSF49785">
    <property type="entry name" value="Galactose-binding domain-like"/>
    <property type="match status" value="1"/>
</dbReference>
<reference evidence="7 8" key="2">
    <citation type="journal article" date="2011" name="ISME J.">
        <title>RNA-seq reveals cooperative metabolic interactions between two termite-gut spirochete species in co-culture.</title>
        <authorList>
            <person name="Rosenthal A.Z."/>
            <person name="Matson E.G."/>
            <person name="Eldar A."/>
            <person name="Leadbetter J.R."/>
        </authorList>
    </citation>
    <scope>NUCLEOTIDE SEQUENCE [LARGE SCALE GENOMIC DNA]</scope>
    <source>
        <strain evidence="8">ATCC BAA-888 / DSM 13862 / ZAS-9</strain>
    </source>
</reference>
<comment type="similarity">
    <text evidence="1">Belongs to the glycosyl hydrolase 2 family.</text>
</comment>
<dbReference type="Gene3D" id="2.60.120.260">
    <property type="entry name" value="Galactose-binding domain-like"/>
    <property type="match status" value="1"/>
</dbReference>
<evidence type="ECO:0000256" key="3">
    <source>
        <dbReference type="ARBA" id="ARBA00023295"/>
    </source>
</evidence>
<dbReference type="PANTHER" id="PTHR42732">
    <property type="entry name" value="BETA-GALACTOSIDASE"/>
    <property type="match status" value="1"/>
</dbReference>
<evidence type="ECO:0000256" key="1">
    <source>
        <dbReference type="ARBA" id="ARBA00007401"/>
    </source>
</evidence>
<dbReference type="InterPro" id="IPR017853">
    <property type="entry name" value="GH"/>
</dbReference>
<dbReference type="GO" id="GO:0004553">
    <property type="term" value="F:hydrolase activity, hydrolyzing O-glycosyl compounds"/>
    <property type="evidence" value="ECO:0007669"/>
    <property type="project" value="InterPro"/>
</dbReference>
<organism evidence="7 8">
    <name type="scientific">Leadbettera azotonutricia (strain ATCC BAA-888 / DSM 13862 / ZAS-9)</name>
    <name type="common">Treponema azotonutricium</name>
    <dbReference type="NCBI Taxonomy" id="545695"/>
    <lineage>
        <taxon>Bacteria</taxon>
        <taxon>Pseudomonadati</taxon>
        <taxon>Spirochaetota</taxon>
        <taxon>Spirochaetia</taxon>
        <taxon>Spirochaetales</taxon>
        <taxon>Breznakiellaceae</taxon>
        <taxon>Leadbettera</taxon>
    </lineage>
</organism>